<dbReference type="FunFam" id="3.40.50.300:FF:000016">
    <property type="entry name" value="Oligopeptide ABC transporter ATP-binding component"/>
    <property type="match status" value="1"/>
</dbReference>
<evidence type="ECO:0000256" key="5">
    <source>
        <dbReference type="ARBA" id="ARBA00022741"/>
    </source>
</evidence>
<keyword evidence="3" id="KW-0813">Transport</keyword>
<evidence type="ECO:0000256" key="4">
    <source>
        <dbReference type="ARBA" id="ARBA00022475"/>
    </source>
</evidence>
<dbReference type="GO" id="GO:0016887">
    <property type="term" value="F:ATP hydrolysis activity"/>
    <property type="evidence" value="ECO:0007669"/>
    <property type="project" value="InterPro"/>
</dbReference>
<dbReference type="PANTHER" id="PTHR43297:SF2">
    <property type="entry name" value="DIPEPTIDE TRANSPORT ATP-BINDING PROTEIN DPPD"/>
    <property type="match status" value="1"/>
</dbReference>
<dbReference type="AlphaFoldDB" id="A0A521DMA6"/>
<dbReference type="SUPFAM" id="SSF52540">
    <property type="entry name" value="P-loop containing nucleoside triphosphate hydrolases"/>
    <property type="match status" value="1"/>
</dbReference>
<keyword evidence="6 9" id="KW-0067">ATP-binding</keyword>
<dbReference type="Pfam" id="PF00005">
    <property type="entry name" value="ABC_tran"/>
    <property type="match status" value="1"/>
</dbReference>
<keyword evidence="10" id="KW-1185">Reference proteome</keyword>
<organism evidence="9 10">
    <name type="scientific">Balnearium lithotrophicum</name>
    <dbReference type="NCBI Taxonomy" id="223788"/>
    <lineage>
        <taxon>Bacteria</taxon>
        <taxon>Pseudomonadati</taxon>
        <taxon>Aquificota</taxon>
        <taxon>Aquificia</taxon>
        <taxon>Desulfurobacteriales</taxon>
        <taxon>Desulfurobacteriaceae</taxon>
        <taxon>Balnearium</taxon>
    </lineage>
</organism>
<dbReference type="CDD" id="cd03257">
    <property type="entry name" value="ABC_NikE_OppD_transporters"/>
    <property type="match status" value="1"/>
</dbReference>
<dbReference type="InterPro" id="IPR050388">
    <property type="entry name" value="ABC_Ni/Peptide_Import"/>
</dbReference>
<keyword evidence="7" id="KW-0472">Membrane</keyword>
<dbReference type="GO" id="GO:0015833">
    <property type="term" value="P:peptide transport"/>
    <property type="evidence" value="ECO:0007669"/>
    <property type="project" value="InterPro"/>
</dbReference>
<dbReference type="InterPro" id="IPR003439">
    <property type="entry name" value="ABC_transporter-like_ATP-bd"/>
</dbReference>
<dbReference type="RefSeq" id="WP_142936064.1">
    <property type="nucleotide sequence ID" value="NZ_FXTM01000023.1"/>
</dbReference>
<feature type="domain" description="ABC transporter" evidence="8">
    <location>
        <begin position="3"/>
        <end position="249"/>
    </location>
</feature>
<dbReference type="Proteomes" id="UP000317315">
    <property type="component" value="Unassembled WGS sequence"/>
</dbReference>
<keyword evidence="4" id="KW-1003">Cell membrane</keyword>
<dbReference type="GO" id="GO:0005524">
    <property type="term" value="F:ATP binding"/>
    <property type="evidence" value="ECO:0007669"/>
    <property type="project" value="UniProtKB-KW"/>
</dbReference>
<dbReference type="PROSITE" id="PS50893">
    <property type="entry name" value="ABC_TRANSPORTER_2"/>
    <property type="match status" value="1"/>
</dbReference>
<name>A0A521DMA6_9BACT</name>
<dbReference type="InterPro" id="IPR027417">
    <property type="entry name" value="P-loop_NTPase"/>
</dbReference>
<dbReference type="Gene3D" id="3.40.50.300">
    <property type="entry name" value="P-loop containing nucleotide triphosphate hydrolases"/>
    <property type="match status" value="1"/>
</dbReference>
<reference evidence="9 10" key="1">
    <citation type="submission" date="2017-05" db="EMBL/GenBank/DDBJ databases">
        <authorList>
            <person name="Varghese N."/>
            <person name="Submissions S."/>
        </authorList>
    </citation>
    <scope>NUCLEOTIDE SEQUENCE [LARGE SCALE GENOMIC DNA]</scope>
    <source>
        <strain evidence="9 10">DSM 16304</strain>
    </source>
</reference>
<dbReference type="InterPro" id="IPR013563">
    <property type="entry name" value="Oligopep_ABC_C"/>
</dbReference>
<evidence type="ECO:0000256" key="6">
    <source>
        <dbReference type="ARBA" id="ARBA00022840"/>
    </source>
</evidence>
<dbReference type="SMART" id="SM00382">
    <property type="entry name" value="AAA"/>
    <property type="match status" value="1"/>
</dbReference>
<sequence length="316" mass="35444">MSLRVSNLSVEVEGIKLIEDISFECRRGERVALVGESGSGKSLAALSVLKLLPQNFRVSGTVNSGKRDVLKLKGEELRNFRWKEVSIVFQDPSSSLNPLMTVGEQVEEALVYHGFRGSKEELKNRVLELFRLVKIPMAEERINAYPHHLSGGLKQRVAIAMALACNPKFLIADEPTTALDVTVQREILSLLGELSKKEKIGTVLITHDMGVVEEFSERVFVVYSGFTVEEGRTKDVFKNPLHPYTDGLIKCSPSIESVKVKGELQTIPGNVPEPRNRPSGCPFHPRCKFKRKVCIERVPPLKTFKDRKVRCFFPLT</sequence>
<dbReference type="InterPro" id="IPR003593">
    <property type="entry name" value="AAA+_ATPase"/>
</dbReference>
<comment type="subcellular location">
    <subcellularLocation>
        <location evidence="1">Cell inner membrane</location>
        <topology evidence="1">Peripheral membrane protein</topology>
    </subcellularLocation>
</comment>
<dbReference type="Pfam" id="PF08352">
    <property type="entry name" value="oligo_HPY"/>
    <property type="match status" value="1"/>
</dbReference>
<keyword evidence="5" id="KW-0547">Nucleotide-binding</keyword>
<evidence type="ECO:0000259" key="8">
    <source>
        <dbReference type="PROSITE" id="PS50893"/>
    </source>
</evidence>
<dbReference type="OrthoDB" id="9806285at2"/>
<proteinExistence type="inferred from homology"/>
<dbReference type="PANTHER" id="PTHR43297">
    <property type="entry name" value="OLIGOPEPTIDE TRANSPORT ATP-BINDING PROTEIN APPD"/>
    <property type="match status" value="1"/>
</dbReference>
<evidence type="ECO:0000256" key="1">
    <source>
        <dbReference type="ARBA" id="ARBA00004417"/>
    </source>
</evidence>
<gene>
    <name evidence="9" type="ORF">SAMN06269117_1237</name>
</gene>
<dbReference type="GO" id="GO:0005886">
    <property type="term" value="C:plasma membrane"/>
    <property type="evidence" value="ECO:0007669"/>
    <property type="project" value="UniProtKB-SubCell"/>
</dbReference>
<evidence type="ECO:0000256" key="7">
    <source>
        <dbReference type="ARBA" id="ARBA00023136"/>
    </source>
</evidence>
<evidence type="ECO:0000256" key="3">
    <source>
        <dbReference type="ARBA" id="ARBA00022448"/>
    </source>
</evidence>
<comment type="similarity">
    <text evidence="2">Belongs to the ABC transporter superfamily.</text>
</comment>
<protein>
    <submittedName>
        <fullName evidence="9">Peptide/nickel transport system ATP-binding protein</fullName>
    </submittedName>
</protein>
<evidence type="ECO:0000256" key="2">
    <source>
        <dbReference type="ARBA" id="ARBA00005417"/>
    </source>
</evidence>
<dbReference type="EMBL" id="FXTM01000023">
    <property type="protein sequence ID" value="SMO72837.1"/>
    <property type="molecule type" value="Genomic_DNA"/>
</dbReference>
<accession>A0A521DMA6</accession>
<dbReference type="NCBIfam" id="TIGR01727">
    <property type="entry name" value="oligo_HPY"/>
    <property type="match status" value="1"/>
</dbReference>
<evidence type="ECO:0000313" key="10">
    <source>
        <dbReference type="Proteomes" id="UP000317315"/>
    </source>
</evidence>
<evidence type="ECO:0000313" key="9">
    <source>
        <dbReference type="EMBL" id="SMO72837.1"/>
    </source>
</evidence>